<evidence type="ECO:0000313" key="1">
    <source>
        <dbReference type="EMBL" id="RUL65769.1"/>
    </source>
</evidence>
<keyword evidence="2" id="KW-1185">Reference proteome</keyword>
<evidence type="ECO:0000313" key="2">
    <source>
        <dbReference type="Proteomes" id="UP000267077"/>
    </source>
</evidence>
<sequence length="96" mass="10314">MRKAFSLIIITVLIAACSDRPLRGAAAPSPDGKTYLAVVDDNGGACGPLKVDGKVWSHRMGEEVPVEPGKHTIECGAVITFEIPRGTIFKFDYWGP</sequence>
<accession>A0A3S0PG05</accession>
<organism evidence="1 2">
    <name type="scientific">Dyella dinghuensis</name>
    <dbReference type="NCBI Taxonomy" id="1920169"/>
    <lineage>
        <taxon>Bacteria</taxon>
        <taxon>Pseudomonadati</taxon>
        <taxon>Pseudomonadota</taxon>
        <taxon>Gammaproteobacteria</taxon>
        <taxon>Lysobacterales</taxon>
        <taxon>Rhodanobacteraceae</taxon>
        <taxon>Dyella</taxon>
    </lineage>
</organism>
<dbReference type="PROSITE" id="PS51257">
    <property type="entry name" value="PROKAR_LIPOPROTEIN"/>
    <property type="match status" value="1"/>
</dbReference>
<dbReference type="AlphaFoldDB" id="A0A3S0PG05"/>
<protein>
    <recommendedName>
        <fullName evidence="3">PEGA domain-containing protein</fullName>
    </recommendedName>
</protein>
<evidence type="ECO:0008006" key="3">
    <source>
        <dbReference type="Google" id="ProtNLM"/>
    </source>
</evidence>
<name>A0A3S0PG05_9GAMM</name>
<dbReference type="Proteomes" id="UP000267077">
    <property type="component" value="Unassembled WGS sequence"/>
</dbReference>
<proteinExistence type="predicted"/>
<gene>
    <name evidence="1" type="ORF">EKH79_03395</name>
</gene>
<comment type="caution">
    <text evidence="1">The sequence shown here is derived from an EMBL/GenBank/DDBJ whole genome shotgun (WGS) entry which is preliminary data.</text>
</comment>
<dbReference type="EMBL" id="RYZR01000003">
    <property type="protein sequence ID" value="RUL65769.1"/>
    <property type="molecule type" value="Genomic_DNA"/>
</dbReference>
<reference evidence="1 2" key="1">
    <citation type="submission" date="2018-12" db="EMBL/GenBank/DDBJ databases">
        <title>Dyella dinghuensis sp. nov. DHOA06 and Dyella choica sp. nov. 4M-K27, isolated from forest soil.</title>
        <authorList>
            <person name="Qiu L.-H."/>
            <person name="Gao Z.-H."/>
        </authorList>
    </citation>
    <scope>NUCLEOTIDE SEQUENCE [LARGE SCALE GENOMIC DNA]</scope>
    <source>
        <strain evidence="1 2">DHOA06</strain>
    </source>
</reference>